<dbReference type="Pfam" id="PF14520">
    <property type="entry name" value="HHH_5"/>
    <property type="match status" value="1"/>
</dbReference>
<feature type="region of interest" description="Domain III" evidence="6">
    <location>
        <begin position="151"/>
        <end position="200"/>
    </location>
</feature>
<evidence type="ECO:0000256" key="5">
    <source>
        <dbReference type="ARBA" id="ARBA00023204"/>
    </source>
</evidence>
<evidence type="ECO:0000313" key="8">
    <source>
        <dbReference type="EMBL" id="MCV3753967.1"/>
    </source>
</evidence>
<dbReference type="InterPro" id="IPR000085">
    <property type="entry name" value="RuvA"/>
</dbReference>
<evidence type="ECO:0000256" key="3">
    <source>
        <dbReference type="ARBA" id="ARBA00023125"/>
    </source>
</evidence>
<evidence type="ECO:0000313" key="9">
    <source>
        <dbReference type="Proteomes" id="UP001207252"/>
    </source>
</evidence>
<proteinExistence type="inferred from homology"/>
<dbReference type="Proteomes" id="UP001207252">
    <property type="component" value="Unassembled WGS sequence"/>
</dbReference>
<evidence type="ECO:0000256" key="6">
    <source>
        <dbReference type="HAMAP-Rule" id="MF_00031"/>
    </source>
</evidence>
<sequence length="200" mass="22997">MNYIILKITQSYSGFLLGENGFVGYLIKTPKDYNLEINKYARIYIYQHLIQVNNKNIWRQELYGFKNLYERNLFVDLLNVNGIGIKSALLILRQDYEIVMNALANRDLDTLVSMRGFNQKVASLAISLLADKYLARLDNQNHLSKKPSVVQELVNGLKNLGYDKQAIDYALSKTKIDLETSSIDELITQAIREISLLNEQ</sequence>
<protein>
    <recommendedName>
        <fullName evidence="6">Holliday junction branch migration complex subunit RuvA</fullName>
    </recommendedName>
</protein>
<comment type="caution">
    <text evidence="8">The sequence shown here is derived from an EMBL/GenBank/DDBJ whole genome shotgun (WGS) entry which is preliminary data.</text>
</comment>
<keyword evidence="3 6" id="KW-0238">DNA-binding</keyword>
<evidence type="ECO:0000259" key="7">
    <source>
        <dbReference type="Pfam" id="PF07499"/>
    </source>
</evidence>
<evidence type="ECO:0000256" key="4">
    <source>
        <dbReference type="ARBA" id="ARBA00023172"/>
    </source>
</evidence>
<comment type="similarity">
    <text evidence="6">Belongs to the RuvA family.</text>
</comment>
<evidence type="ECO:0000256" key="1">
    <source>
        <dbReference type="ARBA" id="ARBA00022490"/>
    </source>
</evidence>
<comment type="subcellular location">
    <subcellularLocation>
        <location evidence="6">Cytoplasm</location>
    </subcellularLocation>
</comment>
<comment type="caution">
    <text evidence="6">Lacks conserved residue(s) required for the propagation of feature annotation.</text>
</comment>
<dbReference type="HAMAP" id="MF_00031">
    <property type="entry name" value="DNA_HJ_migration_RuvA"/>
    <property type="match status" value="1"/>
</dbReference>
<gene>
    <name evidence="6" type="primary">ruvA</name>
    <name evidence="8" type="ORF">OF365_01115</name>
</gene>
<dbReference type="SUPFAM" id="SSF47781">
    <property type="entry name" value="RuvA domain 2-like"/>
    <property type="match status" value="1"/>
</dbReference>
<dbReference type="Pfam" id="PF07499">
    <property type="entry name" value="RuvA_C"/>
    <property type="match status" value="1"/>
</dbReference>
<evidence type="ECO:0000256" key="2">
    <source>
        <dbReference type="ARBA" id="ARBA00022763"/>
    </source>
</evidence>
<keyword evidence="1 6" id="KW-0963">Cytoplasm</keyword>
<dbReference type="EMBL" id="JAOXHJ010000002">
    <property type="protein sequence ID" value="MCV3753967.1"/>
    <property type="molecule type" value="Genomic_DNA"/>
</dbReference>
<dbReference type="InterPro" id="IPR010994">
    <property type="entry name" value="RuvA_2-like"/>
</dbReference>
<reference evidence="8 9" key="1">
    <citation type="journal article" date="2020" name="Int. J. Syst. Evol. Microbiol.">
        <title>Ureaplasma miroungigenitalium sp. nov. isolated from northern elephant seals (Mirounga angustirostris) and Ureaplasma zalophigenitalium sp. nov. isolated from California sea lions (Zalophus californianus).</title>
        <authorList>
            <person name="Volokhov D.V."/>
            <person name="Gulland F.M."/>
            <person name="Gao Y."/>
            <person name="Chizhikov V.E."/>
        </authorList>
    </citation>
    <scope>NUCLEOTIDE SEQUENCE [LARGE SCALE GENOMIC DNA]</scope>
    <source>
        <strain evidence="8 9">CSL7644-GEN</strain>
    </source>
</reference>
<accession>A0ABT3BP08</accession>
<keyword evidence="5 6" id="KW-0234">DNA repair</keyword>
<dbReference type="CDD" id="cd14332">
    <property type="entry name" value="UBA_RuvA_C"/>
    <property type="match status" value="1"/>
</dbReference>
<comment type="function">
    <text evidence="6">The RuvA-RuvB-RuvC complex processes Holliday junction (HJ) DNA during genetic recombination and DNA repair, while the RuvA-RuvB complex plays an important role in the rescue of blocked DNA replication forks via replication fork reversal (RFR). RuvA specifically binds to HJ cruciform DNA, conferring on it an open structure. The RuvB hexamer acts as an ATP-dependent pump, pulling dsDNA into and through the RuvAB complex. HJ branch migration allows RuvC to scan DNA until it finds its consensus sequence, where it cleaves and resolves the cruciform DNA.</text>
</comment>
<dbReference type="InterPro" id="IPR011114">
    <property type="entry name" value="RuvA_C"/>
</dbReference>
<comment type="domain">
    <text evidence="6">Has three domains with a flexible linker between the domains II and III and assumes an 'L' shape. Domain III is highly mobile and contacts RuvB.</text>
</comment>
<dbReference type="NCBIfam" id="TIGR00084">
    <property type="entry name" value="ruvA"/>
    <property type="match status" value="1"/>
</dbReference>
<name>A0ABT3BP08_9BACT</name>
<feature type="domain" description="Holliday junction DNA helicase RuvA C-terminal" evidence="7">
    <location>
        <begin position="149"/>
        <end position="195"/>
    </location>
</feature>
<organism evidence="8 9">
    <name type="scientific">Ureaplasma zalophigenitalium</name>
    <dbReference type="NCBI Taxonomy" id="907723"/>
    <lineage>
        <taxon>Bacteria</taxon>
        <taxon>Bacillati</taxon>
        <taxon>Mycoplasmatota</taxon>
        <taxon>Mycoplasmoidales</taxon>
        <taxon>Mycoplasmoidaceae</taxon>
        <taxon>Ureaplasma</taxon>
    </lineage>
</organism>
<keyword evidence="2 6" id="KW-0227">DNA damage</keyword>
<keyword evidence="9" id="KW-1185">Reference proteome</keyword>
<dbReference type="Gene3D" id="1.10.150.20">
    <property type="entry name" value="5' to 3' exonuclease, C-terminal subdomain"/>
    <property type="match status" value="1"/>
</dbReference>
<dbReference type="RefSeq" id="WP_263817771.1">
    <property type="nucleotide sequence ID" value="NZ_JAOXHJ010000002.1"/>
</dbReference>
<keyword evidence="4 6" id="KW-0233">DNA recombination</keyword>
<comment type="subunit">
    <text evidence="6">Homotetramer. Forms an RuvA(8)-RuvB(12)-Holliday junction (HJ) complex. HJ DNA is sandwiched between 2 RuvA tetramers; dsDNA enters through RuvA and exits via RuvB. An RuvB hexamer assembles on each DNA strand where it exits the tetramer. Each RuvB hexamer is contacted by two RuvA subunits (via domain III) on 2 adjacent RuvB subunits; this complex drives branch migration. In the full resolvosome a probable DNA-RuvA(4)-RuvB(12)-RuvC(2) complex forms which resolves the HJ.</text>
</comment>